<dbReference type="AlphaFoldDB" id="A0AAF0FAE2"/>
<dbReference type="EMBL" id="CP118381">
    <property type="protein sequence ID" value="WFD45250.1"/>
    <property type="molecule type" value="Genomic_DNA"/>
</dbReference>
<dbReference type="Proteomes" id="UP001214628">
    <property type="component" value="Chromosome 7"/>
</dbReference>
<protein>
    <submittedName>
        <fullName evidence="1">Uncharacterized protein</fullName>
    </submittedName>
</protein>
<organism evidence="1 2">
    <name type="scientific">Malassezia psittaci</name>
    <dbReference type="NCBI Taxonomy" id="1821823"/>
    <lineage>
        <taxon>Eukaryota</taxon>
        <taxon>Fungi</taxon>
        <taxon>Dikarya</taxon>
        <taxon>Basidiomycota</taxon>
        <taxon>Ustilaginomycotina</taxon>
        <taxon>Malasseziomycetes</taxon>
        <taxon>Malasseziales</taxon>
        <taxon>Malasseziaceae</taxon>
        <taxon>Malassezia</taxon>
    </lineage>
</organism>
<evidence type="ECO:0000313" key="1">
    <source>
        <dbReference type="EMBL" id="WFD45250.1"/>
    </source>
</evidence>
<proteinExistence type="predicted"/>
<accession>A0AAF0FAE2</accession>
<sequence>MYFVDGRIDLHRLFFHRSTLPRSTDDFSLAVLKLGTACLHATKLTGFSCEFPTLEAPLHTYVELYPDGRTIIEQSIEDLEEIEAKGRFPFEKEIKDVRVILEHSGVEMGGVVRGADGMRAMSNFFGTLFEIVWTVVREAGLYVSRFLPTPPTFVQEVPRYVRLFWHGTNGEAERAARIAREQLQKSQALRIHQRLEHLRQQRSLRAAQESEMNDLDPLELVALAQDAQNPDDASFHETLIQHMLRSDASPPLTRSAYKQLAEPSSLSLSNSGFSALFARSRLSHTKDSDHQTRLALIQLLQERRSALRANAPNEYDRERLRLDTMANKQHALLALQNANRRSMPLCPTCRTPVAAFSRLFLP</sequence>
<keyword evidence="2" id="KW-1185">Reference proteome</keyword>
<evidence type="ECO:0000313" key="2">
    <source>
        <dbReference type="Proteomes" id="UP001214628"/>
    </source>
</evidence>
<gene>
    <name evidence="1" type="ORF">MPSI1_003931</name>
</gene>
<reference evidence="1" key="1">
    <citation type="submission" date="2023-02" db="EMBL/GenBank/DDBJ databases">
        <title>Mating type loci evolution in Malassezia.</title>
        <authorList>
            <person name="Coelho M.A."/>
        </authorList>
    </citation>
    <scope>NUCLEOTIDE SEQUENCE</scope>
    <source>
        <strain evidence="1">CBS 14136</strain>
    </source>
</reference>
<name>A0AAF0FAE2_9BASI</name>